<keyword evidence="3 6" id="KW-0694">RNA-binding</keyword>
<dbReference type="Gene3D" id="2.40.50.140">
    <property type="entry name" value="Nucleic acid-binding proteins"/>
    <property type="match status" value="1"/>
</dbReference>
<comment type="similarity">
    <text evidence="1 6">Belongs to the universal ribosomal protein uS17 family.</text>
</comment>
<dbReference type="NCBIfam" id="NF004123">
    <property type="entry name" value="PRK05610.1"/>
    <property type="match status" value="1"/>
</dbReference>
<evidence type="ECO:0000256" key="4">
    <source>
        <dbReference type="ARBA" id="ARBA00022980"/>
    </source>
</evidence>
<comment type="function">
    <text evidence="6">One of the primary rRNA binding proteins, it binds specifically to the 5'-end of 16S ribosomal RNA.</text>
</comment>
<evidence type="ECO:0000313" key="7">
    <source>
        <dbReference type="EMBL" id="KKS33262.1"/>
    </source>
</evidence>
<dbReference type="AlphaFoldDB" id="A0A0G0Y960"/>
<evidence type="ECO:0000313" key="8">
    <source>
        <dbReference type="Proteomes" id="UP000034160"/>
    </source>
</evidence>
<comment type="subunit">
    <text evidence="6">Part of the 30S ribosomal subunit.</text>
</comment>
<dbReference type="STRING" id="1618356.UU93_C0001G0093"/>
<dbReference type="Pfam" id="PF00366">
    <property type="entry name" value="Ribosomal_S17"/>
    <property type="match status" value="1"/>
</dbReference>
<dbReference type="GO" id="GO:0003735">
    <property type="term" value="F:structural constituent of ribosome"/>
    <property type="evidence" value="ECO:0007669"/>
    <property type="project" value="InterPro"/>
</dbReference>
<dbReference type="GO" id="GO:0019843">
    <property type="term" value="F:rRNA binding"/>
    <property type="evidence" value="ECO:0007669"/>
    <property type="project" value="UniProtKB-UniRule"/>
</dbReference>
<keyword evidence="5 6" id="KW-0687">Ribonucleoprotein</keyword>
<reference evidence="7 8" key="1">
    <citation type="journal article" date="2015" name="Nature">
        <title>rRNA introns, odd ribosomes, and small enigmatic genomes across a large radiation of phyla.</title>
        <authorList>
            <person name="Brown C.T."/>
            <person name="Hug L.A."/>
            <person name="Thomas B.C."/>
            <person name="Sharon I."/>
            <person name="Castelle C.J."/>
            <person name="Singh A."/>
            <person name="Wilkins M.J."/>
            <person name="Williams K.H."/>
            <person name="Banfield J.F."/>
        </authorList>
    </citation>
    <scope>NUCLEOTIDE SEQUENCE [LARGE SCALE GENOMIC DNA]</scope>
</reference>
<protein>
    <recommendedName>
        <fullName evidence="6">Small ribosomal subunit protein uS17</fullName>
    </recommendedName>
</protein>
<dbReference type="Proteomes" id="UP000034160">
    <property type="component" value="Unassembled WGS sequence"/>
</dbReference>
<dbReference type="PANTHER" id="PTHR10744:SF1">
    <property type="entry name" value="SMALL RIBOSOMAL SUBUNIT PROTEIN US17M"/>
    <property type="match status" value="1"/>
</dbReference>
<comment type="caution">
    <text evidence="7">The sequence shown here is derived from an EMBL/GenBank/DDBJ whole genome shotgun (WGS) entry which is preliminary data.</text>
</comment>
<evidence type="ECO:0000256" key="6">
    <source>
        <dbReference type="HAMAP-Rule" id="MF_01345"/>
    </source>
</evidence>
<dbReference type="HAMAP" id="MF_01345_B">
    <property type="entry name" value="Ribosomal_uS17_B"/>
    <property type="match status" value="1"/>
</dbReference>
<dbReference type="EMBL" id="LCCN01000001">
    <property type="protein sequence ID" value="KKS33262.1"/>
    <property type="molecule type" value="Genomic_DNA"/>
</dbReference>
<dbReference type="GO" id="GO:0006412">
    <property type="term" value="P:translation"/>
    <property type="evidence" value="ECO:0007669"/>
    <property type="project" value="UniProtKB-UniRule"/>
</dbReference>
<sequence>MKYIIGKIKSAKMNQTVVVVTDRSRPHPKYGKRITKTSKFMAHNELEAKVGDTVKIMETAPVSRLKRWKVVEVIK</sequence>
<dbReference type="InterPro" id="IPR012340">
    <property type="entry name" value="NA-bd_OB-fold"/>
</dbReference>
<dbReference type="PANTHER" id="PTHR10744">
    <property type="entry name" value="40S RIBOSOMAL PROTEIN S11 FAMILY MEMBER"/>
    <property type="match status" value="1"/>
</dbReference>
<evidence type="ECO:0000256" key="3">
    <source>
        <dbReference type="ARBA" id="ARBA00022884"/>
    </source>
</evidence>
<keyword evidence="2 6" id="KW-0699">rRNA-binding</keyword>
<dbReference type="CDD" id="cd00364">
    <property type="entry name" value="Ribosomal_uS17"/>
    <property type="match status" value="1"/>
</dbReference>
<dbReference type="InterPro" id="IPR000266">
    <property type="entry name" value="Ribosomal_uS17"/>
</dbReference>
<dbReference type="PRINTS" id="PR00973">
    <property type="entry name" value="RIBOSOMALS17"/>
</dbReference>
<dbReference type="SUPFAM" id="SSF50249">
    <property type="entry name" value="Nucleic acid-binding proteins"/>
    <property type="match status" value="1"/>
</dbReference>
<dbReference type="GO" id="GO:0022627">
    <property type="term" value="C:cytosolic small ribosomal subunit"/>
    <property type="evidence" value="ECO:0007669"/>
    <property type="project" value="TreeGrafter"/>
</dbReference>
<keyword evidence="4 6" id="KW-0689">Ribosomal protein</keyword>
<evidence type="ECO:0000256" key="2">
    <source>
        <dbReference type="ARBA" id="ARBA00022730"/>
    </source>
</evidence>
<gene>
    <name evidence="6" type="primary">rpsQ</name>
    <name evidence="7" type="ORF">UU93_C0001G0093</name>
</gene>
<organism evidence="7 8">
    <name type="scientific">Candidatus Amesbacteria bacterium GW2011_GWA2_42_12</name>
    <dbReference type="NCBI Taxonomy" id="1618356"/>
    <lineage>
        <taxon>Bacteria</taxon>
        <taxon>Candidatus Amesiibacteriota</taxon>
    </lineage>
</organism>
<proteinExistence type="inferred from homology"/>
<name>A0A0G0Y960_9BACT</name>
<accession>A0A0G0Y960</accession>
<evidence type="ECO:0000256" key="1">
    <source>
        <dbReference type="ARBA" id="ARBA00010254"/>
    </source>
</evidence>
<evidence type="ECO:0000256" key="5">
    <source>
        <dbReference type="ARBA" id="ARBA00023274"/>
    </source>
</evidence>
<dbReference type="InterPro" id="IPR019984">
    <property type="entry name" value="Ribosomal_uS17_bact/chlr"/>
</dbReference>